<dbReference type="EMBL" id="RXIC02000022">
    <property type="protein sequence ID" value="KAB1215575.1"/>
    <property type="molecule type" value="Genomic_DNA"/>
</dbReference>
<evidence type="ECO:0000256" key="1">
    <source>
        <dbReference type="SAM" id="MobiDB-lite"/>
    </source>
</evidence>
<name>A0A6A1VSC7_9ROSI</name>
<keyword evidence="3" id="KW-1185">Reference proteome</keyword>
<gene>
    <name evidence="2" type="ORF">CJ030_MR4G017897</name>
</gene>
<dbReference type="Gene3D" id="1.25.40.20">
    <property type="entry name" value="Ankyrin repeat-containing domain"/>
    <property type="match status" value="1"/>
</dbReference>
<protein>
    <recommendedName>
        <fullName evidence="4">Ankyrin repeat-containing protein</fullName>
    </recommendedName>
</protein>
<dbReference type="InterPro" id="IPR036770">
    <property type="entry name" value="Ankyrin_rpt-contain_sf"/>
</dbReference>
<dbReference type="Proteomes" id="UP000516437">
    <property type="component" value="Chromosome 4"/>
</dbReference>
<dbReference type="AlphaFoldDB" id="A0A6A1VSC7"/>
<sequence>MITLQIAAHRGNNSIMERIISRCPDCCELVENRGWNVLHFAIDGRGVKDTVGVILKYSSLSNFDGNTPFHHQSNYKDIEENLMDHPRVDKMAFNKLNLASRDISLLGAKSPRKEGDREGKEDGGGGGGEGEQGLYRESSKSPFGSRCNHNNCDFYSRYYHTLGVLKWG</sequence>
<dbReference type="SUPFAM" id="SSF48403">
    <property type="entry name" value="Ankyrin repeat"/>
    <property type="match status" value="1"/>
</dbReference>
<accession>A0A6A1VSC7</accession>
<dbReference type="OrthoDB" id="303876at2759"/>
<evidence type="ECO:0000313" key="3">
    <source>
        <dbReference type="Proteomes" id="UP000516437"/>
    </source>
</evidence>
<feature type="compositionally biased region" description="Basic and acidic residues" evidence="1">
    <location>
        <begin position="111"/>
        <end position="123"/>
    </location>
</feature>
<proteinExistence type="predicted"/>
<feature type="region of interest" description="Disordered" evidence="1">
    <location>
        <begin position="107"/>
        <end position="145"/>
    </location>
</feature>
<evidence type="ECO:0000313" key="2">
    <source>
        <dbReference type="EMBL" id="KAB1215575.1"/>
    </source>
</evidence>
<comment type="caution">
    <text evidence="2">The sequence shown here is derived from an EMBL/GenBank/DDBJ whole genome shotgun (WGS) entry which is preliminary data.</text>
</comment>
<evidence type="ECO:0008006" key="4">
    <source>
        <dbReference type="Google" id="ProtNLM"/>
    </source>
</evidence>
<reference evidence="2 3" key="1">
    <citation type="journal article" date="2019" name="Plant Biotechnol. J.">
        <title>The red bayberry genome and genetic basis of sex determination.</title>
        <authorList>
            <person name="Jia H.M."/>
            <person name="Jia H.J."/>
            <person name="Cai Q.L."/>
            <person name="Wang Y."/>
            <person name="Zhao H.B."/>
            <person name="Yang W.F."/>
            <person name="Wang G.Y."/>
            <person name="Li Y.H."/>
            <person name="Zhan D.L."/>
            <person name="Shen Y.T."/>
            <person name="Niu Q.F."/>
            <person name="Chang L."/>
            <person name="Qiu J."/>
            <person name="Zhao L."/>
            <person name="Xie H.B."/>
            <person name="Fu W.Y."/>
            <person name="Jin J."/>
            <person name="Li X.W."/>
            <person name="Jiao Y."/>
            <person name="Zhou C.C."/>
            <person name="Tu T."/>
            <person name="Chai C.Y."/>
            <person name="Gao J.L."/>
            <person name="Fan L.J."/>
            <person name="van de Weg E."/>
            <person name="Wang J.Y."/>
            <person name="Gao Z.S."/>
        </authorList>
    </citation>
    <scope>NUCLEOTIDE SEQUENCE [LARGE SCALE GENOMIC DNA]</scope>
    <source>
        <tissue evidence="2">Leaves</tissue>
    </source>
</reference>
<organism evidence="2 3">
    <name type="scientific">Morella rubra</name>
    <name type="common">Chinese bayberry</name>
    <dbReference type="NCBI Taxonomy" id="262757"/>
    <lineage>
        <taxon>Eukaryota</taxon>
        <taxon>Viridiplantae</taxon>
        <taxon>Streptophyta</taxon>
        <taxon>Embryophyta</taxon>
        <taxon>Tracheophyta</taxon>
        <taxon>Spermatophyta</taxon>
        <taxon>Magnoliopsida</taxon>
        <taxon>eudicotyledons</taxon>
        <taxon>Gunneridae</taxon>
        <taxon>Pentapetalae</taxon>
        <taxon>rosids</taxon>
        <taxon>fabids</taxon>
        <taxon>Fagales</taxon>
        <taxon>Myricaceae</taxon>
        <taxon>Morella</taxon>
    </lineage>
</organism>